<evidence type="ECO:0000256" key="1">
    <source>
        <dbReference type="SAM" id="MobiDB-lite"/>
    </source>
</evidence>
<feature type="compositionally biased region" description="Basic residues" evidence="1">
    <location>
        <begin position="166"/>
        <end position="177"/>
    </location>
</feature>
<comment type="caution">
    <text evidence="2">The sequence shown here is derived from an EMBL/GenBank/DDBJ whole genome shotgun (WGS) entry which is preliminary data.</text>
</comment>
<feature type="region of interest" description="Disordered" evidence="1">
    <location>
        <begin position="1"/>
        <end position="24"/>
    </location>
</feature>
<protein>
    <submittedName>
        <fullName evidence="2">Uncharacterized protein</fullName>
    </submittedName>
</protein>
<gene>
    <name evidence="2" type="ORF">PMEA_00020018</name>
</gene>
<feature type="compositionally biased region" description="Basic and acidic residues" evidence="1">
    <location>
        <begin position="178"/>
        <end position="189"/>
    </location>
</feature>
<feature type="compositionally biased region" description="Polar residues" evidence="1">
    <location>
        <begin position="190"/>
        <end position="204"/>
    </location>
</feature>
<name>A0AAU9X9Y9_9CNID</name>
<keyword evidence="3" id="KW-1185">Reference proteome</keyword>
<feature type="compositionally biased region" description="Basic and acidic residues" evidence="1">
    <location>
        <begin position="54"/>
        <end position="71"/>
    </location>
</feature>
<organism evidence="2 3">
    <name type="scientific">Pocillopora meandrina</name>
    <dbReference type="NCBI Taxonomy" id="46732"/>
    <lineage>
        <taxon>Eukaryota</taxon>
        <taxon>Metazoa</taxon>
        <taxon>Cnidaria</taxon>
        <taxon>Anthozoa</taxon>
        <taxon>Hexacorallia</taxon>
        <taxon>Scleractinia</taxon>
        <taxon>Astrocoeniina</taxon>
        <taxon>Pocilloporidae</taxon>
        <taxon>Pocillopora</taxon>
    </lineage>
</organism>
<accession>A0AAU9X9Y9</accession>
<reference evidence="2 3" key="1">
    <citation type="submission" date="2022-05" db="EMBL/GenBank/DDBJ databases">
        <authorList>
            <consortium name="Genoscope - CEA"/>
            <person name="William W."/>
        </authorList>
    </citation>
    <scope>NUCLEOTIDE SEQUENCE [LARGE SCALE GENOMIC DNA]</scope>
</reference>
<feature type="compositionally biased region" description="Basic and acidic residues" evidence="1">
    <location>
        <begin position="12"/>
        <end position="24"/>
    </location>
</feature>
<dbReference type="EMBL" id="CALNXJ010000036">
    <property type="protein sequence ID" value="CAH3141928.1"/>
    <property type="molecule type" value="Genomic_DNA"/>
</dbReference>
<feature type="non-terminal residue" evidence="2">
    <location>
        <position position="1"/>
    </location>
</feature>
<evidence type="ECO:0000313" key="2">
    <source>
        <dbReference type="EMBL" id="CAH3141928.1"/>
    </source>
</evidence>
<proteinExistence type="predicted"/>
<dbReference type="Proteomes" id="UP001159428">
    <property type="component" value="Unassembled WGS sequence"/>
</dbReference>
<feature type="region of interest" description="Disordered" evidence="1">
    <location>
        <begin position="159"/>
        <end position="204"/>
    </location>
</feature>
<dbReference type="AlphaFoldDB" id="A0AAU9X9Y9"/>
<evidence type="ECO:0000313" key="3">
    <source>
        <dbReference type="Proteomes" id="UP001159428"/>
    </source>
</evidence>
<sequence length="380" mass="43539">RKRIKSSSDTYFQDRRRETNFDDHPKVVQMRGLIKKMLEEHEKTKIKAPRSTSKRNEKTRSKSKTKETTAKKETAVLTAEFETGSSHACLPFSQVVKASRDITNCTDNCHDSKVETGAKKDPHAMEMRRSPAEGYRLLPIIHRSTITIQKVKEMAKEMAREEERLKKRKTKKVAKRKSTGEAKNKEKSASKINPRTKSCSQKMTKQMLCTQKPVMQKCTHESLAKEMLPRKQLISKRLTKEKSHTEGLQVQTFDKEKKCDKTVVYNRLLVGEKSSSSKSSPTSNKTAPKPLNFAYTIFLGRTKSAIAFKVLTDGKRKETVLLSARVPRRLRKLDNPPKLTAEMMAEKQLAVQEKRLRELERVRNCARACAQPVKRNTAVH</sequence>
<feature type="region of interest" description="Disordered" evidence="1">
    <location>
        <begin position="38"/>
        <end position="71"/>
    </location>
</feature>